<dbReference type="Proteomes" id="UP000256919">
    <property type="component" value="Unassembled WGS sequence"/>
</dbReference>
<name>A0A3D9LPW4_9FLAO</name>
<dbReference type="InterPro" id="IPR007709">
    <property type="entry name" value="N-FG_amidohydro"/>
</dbReference>
<accession>A0A3D9LPW4</accession>
<dbReference type="SUPFAM" id="SSF53187">
    <property type="entry name" value="Zn-dependent exopeptidases"/>
    <property type="match status" value="1"/>
</dbReference>
<dbReference type="RefSeq" id="WP_115810993.1">
    <property type="nucleotide sequence ID" value="NZ_QREI01000006.1"/>
</dbReference>
<gene>
    <name evidence="1" type="ORF">DFQ09_10641</name>
</gene>
<keyword evidence="2" id="KW-1185">Reference proteome</keyword>
<organism evidence="1 2">
    <name type="scientific">Winogradskyella pacifica</name>
    <dbReference type="NCBI Taxonomy" id="664642"/>
    <lineage>
        <taxon>Bacteria</taxon>
        <taxon>Pseudomonadati</taxon>
        <taxon>Bacteroidota</taxon>
        <taxon>Flavobacteriia</taxon>
        <taxon>Flavobacteriales</taxon>
        <taxon>Flavobacteriaceae</taxon>
        <taxon>Winogradskyella</taxon>
    </lineage>
</organism>
<keyword evidence="1" id="KW-0378">Hydrolase</keyword>
<dbReference type="Pfam" id="PF05013">
    <property type="entry name" value="FGase"/>
    <property type="match status" value="1"/>
</dbReference>
<dbReference type="Gene3D" id="3.40.630.40">
    <property type="entry name" value="Zn-dependent exopeptidases"/>
    <property type="match status" value="1"/>
</dbReference>
<reference evidence="1 2" key="1">
    <citation type="submission" date="2018-07" db="EMBL/GenBank/DDBJ databases">
        <title>Genomic Encyclopedia of Type Strains, Phase III (KMG-III): the genomes of soil and plant-associated and newly described type strains.</title>
        <authorList>
            <person name="Whitman W."/>
        </authorList>
    </citation>
    <scope>NUCLEOTIDE SEQUENCE [LARGE SCALE GENOMIC DNA]</scope>
    <source>
        <strain evidence="1 2">CECT 7948</strain>
    </source>
</reference>
<dbReference type="GO" id="GO:0016787">
    <property type="term" value="F:hydrolase activity"/>
    <property type="evidence" value="ECO:0007669"/>
    <property type="project" value="UniProtKB-KW"/>
</dbReference>
<evidence type="ECO:0000313" key="1">
    <source>
        <dbReference type="EMBL" id="REE08574.1"/>
    </source>
</evidence>
<evidence type="ECO:0000313" key="2">
    <source>
        <dbReference type="Proteomes" id="UP000256919"/>
    </source>
</evidence>
<sequence length="231" mass="27017">MKLILTCEHAGHEIPDTYKKHFNNKAVLKTHRGYDLGALDLFQHLKPLSDASYFSTTSRLLVELNRSLFSKQLFSEFSNGLSKNEKSEILETYYFPHRTEIEYKIAEYVKNKQHVLHLSIHSFTPNLNGEERKGDIGLLYDSRRKKEQEFCKEFKSVLLKQASNLNVRFNYPYLGKADGFTTFLRKQFPTNYLGIEIEVNQKFVKKNTMSLKLKQTLFNTINNLKSTQSIF</sequence>
<protein>
    <submittedName>
        <fullName evidence="1">Putative N-formylglutamate amidohydrolase</fullName>
    </submittedName>
</protein>
<proteinExistence type="predicted"/>
<dbReference type="OrthoDB" id="9815326at2"/>
<dbReference type="EMBL" id="QREI01000006">
    <property type="protein sequence ID" value="REE08574.1"/>
    <property type="molecule type" value="Genomic_DNA"/>
</dbReference>
<comment type="caution">
    <text evidence="1">The sequence shown here is derived from an EMBL/GenBank/DDBJ whole genome shotgun (WGS) entry which is preliminary data.</text>
</comment>
<dbReference type="AlphaFoldDB" id="A0A3D9LPW4"/>